<dbReference type="AlphaFoldDB" id="A0A0G1Y0P2"/>
<dbReference type="Pfam" id="PF00291">
    <property type="entry name" value="PALP"/>
    <property type="match status" value="1"/>
</dbReference>
<keyword evidence="2" id="KW-0663">Pyridoxal phosphate</keyword>
<dbReference type="GO" id="GO:0006567">
    <property type="term" value="P:L-threonine catabolic process"/>
    <property type="evidence" value="ECO:0007669"/>
    <property type="project" value="TreeGrafter"/>
</dbReference>
<dbReference type="SUPFAM" id="SSF53686">
    <property type="entry name" value="Tryptophan synthase beta subunit-like PLP-dependent enzymes"/>
    <property type="match status" value="1"/>
</dbReference>
<feature type="domain" description="Tryptophan synthase beta chain-like PALP" evidence="4">
    <location>
        <begin position="29"/>
        <end position="297"/>
    </location>
</feature>
<evidence type="ECO:0000256" key="3">
    <source>
        <dbReference type="ARBA" id="ARBA00023239"/>
    </source>
</evidence>
<reference evidence="5 6" key="1">
    <citation type="journal article" date="2015" name="Nature">
        <title>rRNA introns, odd ribosomes, and small enigmatic genomes across a large radiation of phyla.</title>
        <authorList>
            <person name="Brown C.T."/>
            <person name="Hug L.A."/>
            <person name="Thomas B.C."/>
            <person name="Sharon I."/>
            <person name="Castelle C.J."/>
            <person name="Singh A."/>
            <person name="Wilkins M.J."/>
            <person name="Williams K.H."/>
            <person name="Banfield J.F."/>
        </authorList>
    </citation>
    <scope>NUCLEOTIDE SEQUENCE [LARGE SCALE GENOMIC DNA]</scope>
</reference>
<dbReference type="PATRIC" id="fig|1618986.3.peg.69"/>
<protein>
    <submittedName>
        <fullName evidence="5">Threonine ammonia-lyase</fullName>
    </submittedName>
</protein>
<dbReference type="Gene3D" id="3.40.50.1100">
    <property type="match status" value="2"/>
</dbReference>
<evidence type="ECO:0000256" key="1">
    <source>
        <dbReference type="ARBA" id="ARBA00001933"/>
    </source>
</evidence>
<dbReference type="InterPro" id="IPR001926">
    <property type="entry name" value="TrpB-like_PALP"/>
</dbReference>
<evidence type="ECO:0000259" key="4">
    <source>
        <dbReference type="Pfam" id="PF00291"/>
    </source>
</evidence>
<evidence type="ECO:0000313" key="6">
    <source>
        <dbReference type="Proteomes" id="UP000033865"/>
    </source>
</evidence>
<dbReference type="Proteomes" id="UP000033865">
    <property type="component" value="Unassembled WGS sequence"/>
</dbReference>
<dbReference type="GO" id="GO:0003941">
    <property type="term" value="F:L-serine ammonia-lyase activity"/>
    <property type="evidence" value="ECO:0007669"/>
    <property type="project" value="TreeGrafter"/>
</dbReference>
<sequence>MLPWRKHSFDMVTLNDIQSARGRIHPYIEETPVVTIGDEVFLKLENRQPIVHGFKIRGAANAMIRLRASSVMTSALGTHGFAVGYVGKQLGIHTICMMIKNPPKIAEEKMKQLVDEVLYGTDEFASTEQMALAYAREHGIPFVHPYNNLDVIAGQGTIGLEILEQVPEIKTVYVPIGGGGLISGMAVALKTLRPDLRVVGVQPAVMHAMATSVEKGCVTKVPQAVSQAEKLAVNLNPETMTFDLVCRLVDEFLTPNEVQIRDAMQYIYERTGEVVEGAGAISYAAACLDAKRQGRLLCVVSGGNISKEDFQQATGIKVA</sequence>
<comment type="caution">
    <text evidence="5">The sequence shown here is derived from an EMBL/GenBank/DDBJ whole genome shotgun (WGS) entry which is preliminary data.</text>
</comment>
<dbReference type="InterPro" id="IPR050147">
    <property type="entry name" value="Ser/Thr_Dehydratase"/>
</dbReference>
<evidence type="ECO:0000313" key="5">
    <source>
        <dbReference type="EMBL" id="KKW37018.1"/>
    </source>
</evidence>
<dbReference type="GO" id="GO:0009097">
    <property type="term" value="P:isoleucine biosynthetic process"/>
    <property type="evidence" value="ECO:0007669"/>
    <property type="project" value="TreeGrafter"/>
</dbReference>
<keyword evidence="3 5" id="KW-0456">Lyase</keyword>
<dbReference type="PANTHER" id="PTHR48078">
    <property type="entry name" value="THREONINE DEHYDRATASE, MITOCHONDRIAL-RELATED"/>
    <property type="match status" value="1"/>
</dbReference>
<dbReference type="EMBL" id="LCRN01000004">
    <property type="protein sequence ID" value="KKW37018.1"/>
    <property type="molecule type" value="Genomic_DNA"/>
</dbReference>
<evidence type="ECO:0000256" key="2">
    <source>
        <dbReference type="ARBA" id="ARBA00022898"/>
    </source>
</evidence>
<name>A0A0G1Y0P2_9BACT</name>
<dbReference type="PANTHER" id="PTHR48078:SF6">
    <property type="entry name" value="L-THREONINE DEHYDRATASE CATABOLIC TDCB"/>
    <property type="match status" value="1"/>
</dbReference>
<dbReference type="GO" id="GO:0006565">
    <property type="term" value="P:L-serine catabolic process"/>
    <property type="evidence" value="ECO:0007669"/>
    <property type="project" value="TreeGrafter"/>
</dbReference>
<accession>A0A0G1Y0P2</accession>
<dbReference type="InterPro" id="IPR036052">
    <property type="entry name" value="TrpB-like_PALP_sf"/>
</dbReference>
<organism evidence="5 6">
    <name type="scientific">Candidatus Uhrbacteria bacterium GW2011_GWC2_53_7</name>
    <dbReference type="NCBI Taxonomy" id="1618986"/>
    <lineage>
        <taxon>Bacteria</taxon>
        <taxon>Candidatus Uhriibacteriota</taxon>
    </lineage>
</organism>
<comment type="cofactor">
    <cofactor evidence="1">
        <name>pyridoxal 5'-phosphate</name>
        <dbReference type="ChEBI" id="CHEBI:597326"/>
    </cofactor>
</comment>
<gene>
    <name evidence="5" type="ORF">UY82_C0004G0013</name>
</gene>
<dbReference type="GO" id="GO:0004794">
    <property type="term" value="F:threonine deaminase activity"/>
    <property type="evidence" value="ECO:0007669"/>
    <property type="project" value="TreeGrafter"/>
</dbReference>
<proteinExistence type="predicted"/>